<proteinExistence type="predicted"/>
<dbReference type="Proteomes" id="UP000191112">
    <property type="component" value="Unassembled WGS sequence"/>
</dbReference>
<gene>
    <name evidence="1" type="ORF">SAMN05660477_01341</name>
</gene>
<accession>A0A1T5EEA4</accession>
<reference evidence="1 2" key="1">
    <citation type="submission" date="2017-02" db="EMBL/GenBank/DDBJ databases">
        <authorList>
            <person name="Peterson S.W."/>
        </authorList>
    </citation>
    <scope>NUCLEOTIDE SEQUENCE [LARGE SCALE GENOMIC DNA]</scope>
    <source>
        <strain evidence="1 2">DSM 22323</strain>
    </source>
</reference>
<evidence type="ECO:0000313" key="2">
    <source>
        <dbReference type="Proteomes" id="UP000191112"/>
    </source>
</evidence>
<name>A0A1T5EEA4_9FLAO</name>
<dbReference type="OrthoDB" id="1271311at2"/>
<evidence type="ECO:0000313" key="1">
    <source>
        <dbReference type="EMBL" id="SKB82286.1"/>
    </source>
</evidence>
<dbReference type="EMBL" id="FUYZ01000003">
    <property type="protein sequence ID" value="SKB82286.1"/>
    <property type="molecule type" value="Genomic_DNA"/>
</dbReference>
<dbReference type="AlphaFoldDB" id="A0A1T5EEA4"/>
<organism evidence="1 2">
    <name type="scientific">Soonwooa buanensis</name>
    <dbReference type="NCBI Taxonomy" id="619805"/>
    <lineage>
        <taxon>Bacteria</taxon>
        <taxon>Pseudomonadati</taxon>
        <taxon>Bacteroidota</taxon>
        <taxon>Flavobacteriia</taxon>
        <taxon>Flavobacteriales</taxon>
        <taxon>Weeksellaceae</taxon>
        <taxon>Chryseobacterium group</taxon>
        <taxon>Soonwooa</taxon>
    </lineage>
</organism>
<protein>
    <submittedName>
        <fullName evidence="1">Uncharacterized protein</fullName>
    </submittedName>
</protein>
<dbReference type="RefSeq" id="WP_079666598.1">
    <property type="nucleotide sequence ID" value="NZ_FUYZ01000003.1"/>
</dbReference>
<dbReference type="STRING" id="619805.SAMN05660477_01341"/>
<dbReference type="PROSITE" id="PS51257">
    <property type="entry name" value="PROKAR_LIPOPROTEIN"/>
    <property type="match status" value="1"/>
</dbReference>
<sequence length="167" mass="19075">MKQKISIFLIAVFSLLACRQDEESIQQIDQVLNIYVKNADGKDLLKPKIAGNYTSVALLDLLADTDQKPVTSSILINSDSIRYVEYVAGATRLIKDSINPDSKSYYSSMIMRFTKKITETQNSVDDDTIRIEYNWTPQKFEVSKMWHSNKLVFTKTDTQPNIVNIVK</sequence>
<keyword evidence="2" id="KW-1185">Reference proteome</keyword>